<dbReference type="Proteomes" id="UP001516472">
    <property type="component" value="Unassembled WGS sequence"/>
</dbReference>
<keyword evidence="2" id="KW-1185">Reference proteome</keyword>
<name>A0ABR9PFN6_9BACT</name>
<organism evidence="1 2">
    <name type="scientific">Corallococcus soli</name>
    <dbReference type="NCBI Taxonomy" id="2710757"/>
    <lineage>
        <taxon>Bacteria</taxon>
        <taxon>Pseudomonadati</taxon>
        <taxon>Myxococcota</taxon>
        <taxon>Myxococcia</taxon>
        <taxon>Myxococcales</taxon>
        <taxon>Cystobacterineae</taxon>
        <taxon>Myxococcaceae</taxon>
        <taxon>Corallococcus</taxon>
    </lineage>
</organism>
<reference evidence="1 2" key="1">
    <citation type="submission" date="2020-02" db="EMBL/GenBank/DDBJ databases">
        <authorList>
            <person name="Babadi Z.K."/>
            <person name="Risdian C."/>
            <person name="Ebrahimipour G.H."/>
            <person name="Wink J."/>
        </authorList>
    </citation>
    <scope>NUCLEOTIDE SEQUENCE [LARGE SCALE GENOMIC DNA]</scope>
    <source>
        <strain evidence="1 2">ZKHCc1 1396</strain>
    </source>
</reference>
<protein>
    <recommendedName>
        <fullName evidence="3">Beta-ketoacyl synthase N-terminal domain-containing protein</fullName>
    </recommendedName>
</protein>
<dbReference type="RefSeq" id="WP_193346159.1">
    <property type="nucleotide sequence ID" value="NZ_CBCSIP010000440.1"/>
</dbReference>
<evidence type="ECO:0000313" key="2">
    <source>
        <dbReference type="Proteomes" id="UP001516472"/>
    </source>
</evidence>
<dbReference type="InterPro" id="IPR016039">
    <property type="entry name" value="Thiolase-like"/>
</dbReference>
<comment type="caution">
    <text evidence="1">The sequence shown here is derived from an EMBL/GenBank/DDBJ whole genome shotgun (WGS) entry which is preliminary data.</text>
</comment>
<dbReference type="EMBL" id="JAAIYO010000001">
    <property type="protein sequence ID" value="MBE4746731.1"/>
    <property type="molecule type" value="Genomic_DNA"/>
</dbReference>
<evidence type="ECO:0000313" key="1">
    <source>
        <dbReference type="EMBL" id="MBE4746731.1"/>
    </source>
</evidence>
<dbReference type="Gene3D" id="3.40.47.10">
    <property type="match status" value="1"/>
</dbReference>
<gene>
    <name evidence="1" type="ORF">G4177_00910</name>
</gene>
<evidence type="ECO:0008006" key="3">
    <source>
        <dbReference type="Google" id="ProtNLM"/>
    </source>
</evidence>
<sequence>MSSCLGPLITACAAFRAGLTHARASREFQYFPEGDNAPAPLVACAIPEVTFGFSAAGRLIAILHETLLDLRGRVELQALGADTPLFLVLPDALERDFPMRPELREDAARRRDVLGAFVLKQAFDNLGMVWRGGWRCFMGGHVAFAQALQAARDVIRSHEAEACLVVAVDSLLSPPTLHSLALRRCLKTEDQPVGFIPGEAGVALLLRPAERRLDSRVPSPVLLDDVCVLESPEPERADGRDLAACVERVLPPGASASEEPLLVGDHNGEQRRAHEWGSLLLHLRAAHPAWRLERSWFPALGFGETGVVSGALGVCVVLRGFERGYARARSGVVLTSEDRQAPRAAILLSTAEKEGRA</sequence>
<dbReference type="SUPFAM" id="SSF53901">
    <property type="entry name" value="Thiolase-like"/>
    <property type="match status" value="1"/>
</dbReference>
<accession>A0ABR9PFN6</accession>
<proteinExistence type="predicted"/>